<dbReference type="Proteomes" id="UP000000311">
    <property type="component" value="Unassembled WGS sequence"/>
</dbReference>
<dbReference type="FunCoup" id="E2A6L6">
    <property type="interactions" value="1532"/>
</dbReference>
<sequence length="391" mass="45166">MERTVGQPVNDSFLRRIRKTHSRKFSTVVEVKDEQASQVCSFRTAENNPINHNTDHIARLYTVPIDIQRQIFQNGGLPGKFMKQVTTFQECSIMVRQPAIEIISYLNQVDYTRPVNKYVLYGKFGVGKSLTLCHILHYAFAQKYVLVHIYWAAHWFKDMKEVATSVLSPGCMDLPIDAGLWLKHFKFQNSKLLSELDLKVSKDYVWNQREMTSQGTSILELVEFGMNRIKYACGVIDALIKELKLASIAGKCKTMVVIDGFNAFTSSHTRIRNDNKVMVLPKQVSLAIPFFDITKNDWCNGAIVVTVDQTANKDRRESHLPRYLLGKEGFEHLDPFIPVLIEDYNIAEFDSMIEYYKDRKWIRNITSSGQRELELITNRNPFVLMDQCKFL</sequence>
<evidence type="ECO:0000256" key="6">
    <source>
        <dbReference type="ARBA" id="ARBA00023274"/>
    </source>
</evidence>
<name>E2A6L6_CAMFO</name>
<dbReference type="PANTHER" id="PTHR12810">
    <property type="entry name" value="MITOCHONDRIAL 28S RIBOSOMAL PROTEIN S29"/>
    <property type="match status" value="1"/>
</dbReference>
<keyword evidence="5" id="KW-0496">Mitochondrion</keyword>
<evidence type="ECO:0000256" key="1">
    <source>
        <dbReference type="ARBA" id="ARBA00004173"/>
    </source>
</evidence>
<dbReference type="GO" id="GO:0005763">
    <property type="term" value="C:mitochondrial small ribosomal subunit"/>
    <property type="evidence" value="ECO:0007669"/>
    <property type="project" value="TreeGrafter"/>
</dbReference>
<reference evidence="8 9" key="1">
    <citation type="journal article" date="2010" name="Science">
        <title>Genomic comparison of the ants Camponotus floridanus and Harpegnathos saltator.</title>
        <authorList>
            <person name="Bonasio R."/>
            <person name="Zhang G."/>
            <person name="Ye C."/>
            <person name="Mutti N.S."/>
            <person name="Fang X."/>
            <person name="Qin N."/>
            <person name="Donahue G."/>
            <person name="Yang P."/>
            <person name="Li Q."/>
            <person name="Li C."/>
            <person name="Zhang P."/>
            <person name="Huang Z."/>
            <person name="Berger S.L."/>
            <person name="Reinberg D."/>
            <person name="Wang J."/>
            <person name="Liebig J."/>
        </authorList>
    </citation>
    <scope>NUCLEOTIDE SEQUENCE [LARGE SCALE GENOMIC DNA]</scope>
    <source>
        <strain evidence="9">C129</strain>
    </source>
</reference>
<accession>E2A6L6</accession>
<gene>
    <name evidence="8" type="ORF">EAG_05423</name>
</gene>
<evidence type="ECO:0000256" key="3">
    <source>
        <dbReference type="ARBA" id="ARBA00022946"/>
    </source>
</evidence>
<keyword evidence="4 8" id="KW-0689">Ribosomal protein</keyword>
<organism evidence="9">
    <name type="scientific">Camponotus floridanus</name>
    <name type="common">Florida carpenter ant</name>
    <dbReference type="NCBI Taxonomy" id="104421"/>
    <lineage>
        <taxon>Eukaryota</taxon>
        <taxon>Metazoa</taxon>
        <taxon>Ecdysozoa</taxon>
        <taxon>Arthropoda</taxon>
        <taxon>Hexapoda</taxon>
        <taxon>Insecta</taxon>
        <taxon>Pterygota</taxon>
        <taxon>Neoptera</taxon>
        <taxon>Endopterygota</taxon>
        <taxon>Hymenoptera</taxon>
        <taxon>Apocrita</taxon>
        <taxon>Aculeata</taxon>
        <taxon>Formicoidea</taxon>
        <taxon>Formicidae</taxon>
        <taxon>Formicinae</taxon>
        <taxon>Camponotus</taxon>
    </lineage>
</organism>
<dbReference type="InterPro" id="IPR008092">
    <property type="entry name" value="Ribosomal_mS29_met"/>
</dbReference>
<evidence type="ECO:0000256" key="2">
    <source>
        <dbReference type="ARBA" id="ARBA00009863"/>
    </source>
</evidence>
<dbReference type="PANTHER" id="PTHR12810:SF0">
    <property type="entry name" value="SMALL RIBOSOMAL SUBUNIT PROTEIN MS29"/>
    <property type="match status" value="1"/>
</dbReference>
<dbReference type="Pfam" id="PF10236">
    <property type="entry name" value="DAP3"/>
    <property type="match status" value="1"/>
</dbReference>
<evidence type="ECO:0000256" key="4">
    <source>
        <dbReference type="ARBA" id="ARBA00022980"/>
    </source>
</evidence>
<dbReference type="OrthoDB" id="274828at2759"/>
<keyword evidence="6" id="KW-0687">Ribonucleoprotein</keyword>
<keyword evidence="3" id="KW-0809">Transit peptide</keyword>
<dbReference type="OMA" id="DITNYDW"/>
<evidence type="ECO:0000313" key="9">
    <source>
        <dbReference type="Proteomes" id="UP000000311"/>
    </source>
</evidence>
<dbReference type="GO" id="GO:0006915">
    <property type="term" value="P:apoptotic process"/>
    <property type="evidence" value="ECO:0007669"/>
    <property type="project" value="InterPro"/>
</dbReference>
<evidence type="ECO:0000256" key="7">
    <source>
        <dbReference type="ARBA" id="ARBA00035140"/>
    </source>
</evidence>
<dbReference type="EMBL" id="GL437134">
    <property type="protein sequence ID" value="EFN70931.1"/>
    <property type="molecule type" value="Genomic_DNA"/>
</dbReference>
<evidence type="ECO:0000256" key="5">
    <source>
        <dbReference type="ARBA" id="ARBA00023128"/>
    </source>
</evidence>
<dbReference type="AlphaFoldDB" id="E2A6L6"/>
<comment type="similarity">
    <text evidence="2">Belongs to the mitochondrion-specific ribosomal protein mS29 family.</text>
</comment>
<keyword evidence="9" id="KW-1185">Reference proteome</keyword>
<dbReference type="InterPro" id="IPR019368">
    <property type="entry name" value="Ribosomal_mS29"/>
</dbReference>
<dbReference type="InParanoid" id="E2A6L6"/>
<dbReference type="PRINTS" id="PR01716">
    <property type="entry name" value="DEATHASSOCP3"/>
</dbReference>
<protein>
    <recommendedName>
        <fullName evidence="7">Small ribosomal subunit protein mS29</fullName>
    </recommendedName>
</protein>
<dbReference type="GO" id="GO:0003735">
    <property type="term" value="F:structural constituent of ribosome"/>
    <property type="evidence" value="ECO:0007669"/>
    <property type="project" value="TreeGrafter"/>
</dbReference>
<dbReference type="STRING" id="104421.E2A6L6"/>
<evidence type="ECO:0000313" key="8">
    <source>
        <dbReference type="EMBL" id="EFN70931.1"/>
    </source>
</evidence>
<comment type="subcellular location">
    <subcellularLocation>
        <location evidence="1">Mitochondrion</location>
    </subcellularLocation>
</comment>
<proteinExistence type="inferred from homology"/>